<name>A0A4Y8PQI7_9BACL</name>
<accession>A0A4Y8PQI7</accession>
<sequence>MKQKEIDALEPKYTGNTRDLTEGEAEGIVHDPANAESQSSGVDDEIVADGVTAAAAYGIFRRT</sequence>
<dbReference type="RefSeq" id="WP_134757641.1">
    <property type="nucleotide sequence ID" value="NZ_MYFO02000004.1"/>
</dbReference>
<evidence type="ECO:0000313" key="2">
    <source>
        <dbReference type="EMBL" id="TFE82886.1"/>
    </source>
</evidence>
<dbReference type="EMBL" id="MYFO01000064">
    <property type="protein sequence ID" value="TFE82886.1"/>
    <property type="molecule type" value="Genomic_DNA"/>
</dbReference>
<protein>
    <submittedName>
        <fullName evidence="2">Uncharacterized protein</fullName>
    </submittedName>
</protein>
<dbReference type="Proteomes" id="UP000298246">
    <property type="component" value="Unassembled WGS sequence"/>
</dbReference>
<proteinExistence type="predicted"/>
<gene>
    <name evidence="2" type="ORF">B5M42_24260</name>
</gene>
<dbReference type="AlphaFoldDB" id="A0A4Y8PQI7"/>
<feature type="compositionally biased region" description="Basic and acidic residues" evidence="1">
    <location>
        <begin position="1"/>
        <end position="10"/>
    </location>
</feature>
<reference evidence="2 3" key="1">
    <citation type="submission" date="2017-03" db="EMBL/GenBank/DDBJ databases">
        <title>Isolation of Levoglucosan Utilizing Bacteria.</title>
        <authorList>
            <person name="Arya A.S."/>
        </authorList>
    </citation>
    <scope>NUCLEOTIDE SEQUENCE [LARGE SCALE GENOMIC DNA]</scope>
    <source>
        <strain evidence="2 3">MEC069</strain>
    </source>
</reference>
<comment type="caution">
    <text evidence="2">The sequence shown here is derived from an EMBL/GenBank/DDBJ whole genome shotgun (WGS) entry which is preliminary data.</text>
</comment>
<keyword evidence="3" id="KW-1185">Reference proteome</keyword>
<dbReference type="OrthoDB" id="2651428at2"/>
<evidence type="ECO:0000256" key="1">
    <source>
        <dbReference type="SAM" id="MobiDB-lite"/>
    </source>
</evidence>
<evidence type="ECO:0000313" key="3">
    <source>
        <dbReference type="Proteomes" id="UP000298246"/>
    </source>
</evidence>
<organism evidence="2 3">
    <name type="scientific">Paenibacillus athensensis</name>
    <dbReference type="NCBI Taxonomy" id="1967502"/>
    <lineage>
        <taxon>Bacteria</taxon>
        <taxon>Bacillati</taxon>
        <taxon>Bacillota</taxon>
        <taxon>Bacilli</taxon>
        <taxon>Bacillales</taxon>
        <taxon>Paenibacillaceae</taxon>
        <taxon>Paenibacillus</taxon>
    </lineage>
</organism>
<feature type="region of interest" description="Disordered" evidence="1">
    <location>
        <begin position="1"/>
        <end position="23"/>
    </location>
</feature>